<evidence type="ECO:0000256" key="3">
    <source>
        <dbReference type="ARBA" id="ARBA00004818"/>
    </source>
</evidence>
<keyword evidence="9 10" id="KW-0119">Carbohydrate metabolism</keyword>
<dbReference type="InterPro" id="IPR023214">
    <property type="entry name" value="HAD_sf"/>
</dbReference>
<dbReference type="PRINTS" id="PR00413">
    <property type="entry name" value="HADHALOGNASE"/>
</dbReference>
<keyword evidence="12" id="KW-1185">Reference proteome</keyword>
<dbReference type="Proteomes" id="UP001269819">
    <property type="component" value="Unassembled WGS sequence"/>
</dbReference>
<dbReference type="EMBL" id="JAWIIJ010000004">
    <property type="protein sequence ID" value="MDV2078530.1"/>
    <property type="molecule type" value="Genomic_DNA"/>
</dbReference>
<gene>
    <name evidence="11" type="ORF">RYS15_07530</name>
</gene>
<comment type="caution">
    <text evidence="11">The sequence shown here is derived from an EMBL/GenBank/DDBJ whole genome shotgun (WGS) entry which is preliminary data.</text>
</comment>
<dbReference type="InterPro" id="IPR006439">
    <property type="entry name" value="HAD-SF_hydro_IA"/>
</dbReference>
<feature type="binding site" evidence="10">
    <location>
        <position position="18"/>
    </location>
    <ligand>
        <name>Mg(2+)</name>
        <dbReference type="ChEBI" id="CHEBI:18420"/>
    </ligand>
</feature>
<dbReference type="NCBIfam" id="TIGR01449">
    <property type="entry name" value="PGP_bact"/>
    <property type="match status" value="1"/>
</dbReference>
<dbReference type="InterPro" id="IPR036412">
    <property type="entry name" value="HAD-like_sf"/>
</dbReference>
<dbReference type="InterPro" id="IPR041492">
    <property type="entry name" value="HAD_2"/>
</dbReference>
<dbReference type="RefSeq" id="WP_316973283.1">
    <property type="nucleotide sequence ID" value="NZ_JAWIIJ010000004.1"/>
</dbReference>
<dbReference type="EC" id="3.1.3.18" evidence="5 10"/>
<keyword evidence="8 10" id="KW-0460">Magnesium</keyword>
<name>A0ABU3VWK1_9GAMM</name>
<comment type="catalytic activity">
    <reaction evidence="1 10">
        <text>2-phosphoglycolate + H2O = glycolate + phosphate</text>
        <dbReference type="Rhea" id="RHEA:14369"/>
        <dbReference type="ChEBI" id="CHEBI:15377"/>
        <dbReference type="ChEBI" id="CHEBI:29805"/>
        <dbReference type="ChEBI" id="CHEBI:43474"/>
        <dbReference type="ChEBI" id="CHEBI:58033"/>
        <dbReference type="EC" id="3.1.3.18"/>
    </reaction>
</comment>
<evidence type="ECO:0000256" key="9">
    <source>
        <dbReference type="ARBA" id="ARBA00023277"/>
    </source>
</evidence>
<dbReference type="NCBIfam" id="TIGR01549">
    <property type="entry name" value="HAD-SF-IA-v1"/>
    <property type="match status" value="1"/>
</dbReference>
<dbReference type="CDD" id="cd16417">
    <property type="entry name" value="HAD_PGPase"/>
    <property type="match status" value="1"/>
</dbReference>
<evidence type="ECO:0000256" key="2">
    <source>
        <dbReference type="ARBA" id="ARBA00001946"/>
    </source>
</evidence>
<sequence>MKLTELFDGQWPQTLLFDLDGTLVDSAADLAAAVDQMLTEMGRPTAGAERVRQWVGNGAAVLVQRALAGRHDHEAGGPLDEATYRQALDRFFTAYAEHNGRHATVFEGVEAFLTAAREQGCKLAVVTNKPSAFTGDLLEQMGLDHWFEVTVSGDTLTVKKPDPAPLHHALEALGADPARAVMVGDSITDIRAARNAGLPVVAVRYGYNHGEAIDTLGAERVVDSLAELL</sequence>
<comment type="similarity">
    <text evidence="4 10">Belongs to the HAD-like hydrolase superfamily. CbbY/CbbZ/Gph/YieH family.</text>
</comment>
<evidence type="ECO:0000256" key="5">
    <source>
        <dbReference type="ARBA" id="ARBA00013078"/>
    </source>
</evidence>
<comment type="cofactor">
    <cofactor evidence="2 10">
        <name>Mg(2+)</name>
        <dbReference type="ChEBI" id="CHEBI:18420"/>
    </cofactor>
</comment>
<feature type="active site" description="Nucleophile" evidence="10">
    <location>
        <position position="18"/>
    </location>
</feature>
<feature type="binding site" evidence="10">
    <location>
        <position position="185"/>
    </location>
    <ligand>
        <name>Mg(2+)</name>
        <dbReference type="ChEBI" id="CHEBI:18420"/>
    </ligand>
</feature>
<dbReference type="PANTHER" id="PTHR43434:SF1">
    <property type="entry name" value="PHOSPHOGLYCOLATE PHOSPHATASE"/>
    <property type="match status" value="1"/>
</dbReference>
<dbReference type="GO" id="GO:0008967">
    <property type="term" value="F:phosphoglycolate phosphatase activity"/>
    <property type="evidence" value="ECO:0007669"/>
    <property type="project" value="UniProtKB-EC"/>
</dbReference>
<proteinExistence type="inferred from homology"/>
<evidence type="ECO:0000256" key="8">
    <source>
        <dbReference type="ARBA" id="ARBA00022842"/>
    </source>
</evidence>
<dbReference type="NCBIfam" id="TIGR01509">
    <property type="entry name" value="HAD-SF-IA-v3"/>
    <property type="match status" value="1"/>
</dbReference>
<comment type="pathway">
    <text evidence="3 10">Organic acid metabolism; glycolate biosynthesis; glycolate from 2-phosphoglycolate: step 1/1.</text>
</comment>
<comment type="function">
    <text evidence="10">Specifically catalyzes the dephosphorylation of 2-phosphoglycolate. Is involved in the dissimilation of the intracellular 2-phosphoglycolate formed during the DNA repair of 3'-phosphoglycolate ends, a major class of DNA lesions induced by oxidative stress.</text>
</comment>
<dbReference type="Gene3D" id="3.40.50.1000">
    <property type="entry name" value="HAD superfamily/HAD-like"/>
    <property type="match status" value="1"/>
</dbReference>
<keyword evidence="6 10" id="KW-0479">Metal-binding</keyword>
<dbReference type="PANTHER" id="PTHR43434">
    <property type="entry name" value="PHOSPHOGLYCOLATE PHOSPHATASE"/>
    <property type="match status" value="1"/>
</dbReference>
<evidence type="ECO:0000256" key="7">
    <source>
        <dbReference type="ARBA" id="ARBA00022801"/>
    </source>
</evidence>
<dbReference type="InterPro" id="IPR050155">
    <property type="entry name" value="HAD-like_hydrolase_sf"/>
</dbReference>
<dbReference type="InterPro" id="IPR023198">
    <property type="entry name" value="PGP-like_dom2"/>
</dbReference>
<organism evidence="11 12">
    <name type="scientific">Marinobacter xestospongiae</name>
    <dbReference type="NCBI Taxonomy" id="994319"/>
    <lineage>
        <taxon>Bacteria</taxon>
        <taxon>Pseudomonadati</taxon>
        <taxon>Pseudomonadota</taxon>
        <taxon>Gammaproteobacteria</taxon>
        <taxon>Pseudomonadales</taxon>
        <taxon>Marinobacteraceae</taxon>
        <taxon>Marinobacter</taxon>
    </lineage>
</organism>
<keyword evidence="7 10" id="KW-0378">Hydrolase</keyword>
<protein>
    <recommendedName>
        <fullName evidence="5 10">Phosphoglycolate phosphatase</fullName>
        <shortName evidence="10">PGP</shortName>
        <shortName evidence="10">PGPase</shortName>
        <ecNumber evidence="5 10">3.1.3.18</ecNumber>
    </recommendedName>
</protein>
<evidence type="ECO:0000313" key="11">
    <source>
        <dbReference type="EMBL" id="MDV2078530.1"/>
    </source>
</evidence>
<evidence type="ECO:0000256" key="6">
    <source>
        <dbReference type="ARBA" id="ARBA00022723"/>
    </source>
</evidence>
<feature type="binding site" evidence="10">
    <location>
        <position position="20"/>
    </location>
    <ligand>
        <name>Mg(2+)</name>
        <dbReference type="ChEBI" id="CHEBI:18420"/>
    </ligand>
</feature>
<dbReference type="NCBIfam" id="NF009695">
    <property type="entry name" value="PRK13222.1-2"/>
    <property type="match status" value="1"/>
</dbReference>
<dbReference type="SFLD" id="SFLDG01135">
    <property type="entry name" value="C1.5.6:_HAD__Beta-PGM__Phospha"/>
    <property type="match status" value="1"/>
</dbReference>
<reference evidence="11 12" key="1">
    <citation type="submission" date="2023-10" db="EMBL/GenBank/DDBJ databases">
        <title>Characteristics and mechanism of a salt-tolerant marine origin heterotrophic nitrifying- aerobic denitrifying bacteria Marinobacter xestospongiae HN1.</title>
        <authorList>
            <person name="Qi R."/>
        </authorList>
    </citation>
    <scope>NUCLEOTIDE SEQUENCE [LARGE SCALE GENOMIC DNA]</scope>
    <source>
        <strain evidence="11 12">HN1</strain>
    </source>
</reference>
<dbReference type="SFLD" id="SFLDG01129">
    <property type="entry name" value="C1.5:_HAD__Beta-PGM__Phosphata"/>
    <property type="match status" value="1"/>
</dbReference>
<dbReference type="SFLD" id="SFLDS00003">
    <property type="entry name" value="Haloacid_Dehalogenase"/>
    <property type="match status" value="1"/>
</dbReference>
<dbReference type="HAMAP" id="MF_00495">
    <property type="entry name" value="GPH_hydrolase_bact"/>
    <property type="match status" value="1"/>
</dbReference>
<evidence type="ECO:0000256" key="1">
    <source>
        <dbReference type="ARBA" id="ARBA00000830"/>
    </source>
</evidence>
<evidence type="ECO:0000256" key="10">
    <source>
        <dbReference type="HAMAP-Rule" id="MF_00495"/>
    </source>
</evidence>
<accession>A0ABU3VWK1</accession>
<dbReference type="Gene3D" id="1.10.150.240">
    <property type="entry name" value="Putative phosphatase, domain 2"/>
    <property type="match status" value="1"/>
</dbReference>
<evidence type="ECO:0000313" key="12">
    <source>
        <dbReference type="Proteomes" id="UP001269819"/>
    </source>
</evidence>
<dbReference type="Pfam" id="PF13419">
    <property type="entry name" value="HAD_2"/>
    <property type="match status" value="1"/>
</dbReference>
<dbReference type="InterPro" id="IPR037512">
    <property type="entry name" value="PGPase_prok"/>
</dbReference>
<evidence type="ECO:0000256" key="4">
    <source>
        <dbReference type="ARBA" id="ARBA00006171"/>
    </source>
</evidence>
<dbReference type="SUPFAM" id="SSF56784">
    <property type="entry name" value="HAD-like"/>
    <property type="match status" value="1"/>
</dbReference>